<feature type="domain" description="DUF6534" evidence="3">
    <location>
        <begin position="9"/>
        <end position="70"/>
    </location>
</feature>
<proteinExistence type="predicted"/>
<keyword evidence="5" id="KW-1185">Reference proteome</keyword>
<organism evidence="4 5">
    <name type="scientific">Marasmius tenuissimus</name>
    <dbReference type="NCBI Taxonomy" id="585030"/>
    <lineage>
        <taxon>Eukaryota</taxon>
        <taxon>Fungi</taxon>
        <taxon>Dikarya</taxon>
        <taxon>Basidiomycota</taxon>
        <taxon>Agaricomycotina</taxon>
        <taxon>Agaricomycetes</taxon>
        <taxon>Agaricomycetidae</taxon>
        <taxon>Agaricales</taxon>
        <taxon>Marasmiineae</taxon>
        <taxon>Marasmiaceae</taxon>
        <taxon>Marasmius</taxon>
    </lineage>
</organism>
<evidence type="ECO:0000313" key="4">
    <source>
        <dbReference type="EMBL" id="KAL0058534.1"/>
    </source>
</evidence>
<name>A0ABR2ZBB8_9AGAR</name>
<dbReference type="InterPro" id="IPR045339">
    <property type="entry name" value="DUF6534"/>
</dbReference>
<feature type="non-terminal residue" evidence="4">
    <location>
        <position position="1"/>
    </location>
</feature>
<evidence type="ECO:0000313" key="5">
    <source>
        <dbReference type="Proteomes" id="UP001437256"/>
    </source>
</evidence>
<dbReference type="PANTHER" id="PTHR40465:SF1">
    <property type="entry name" value="DUF6534 DOMAIN-CONTAINING PROTEIN"/>
    <property type="match status" value="1"/>
</dbReference>
<feature type="transmembrane region" description="Helical" evidence="2">
    <location>
        <begin position="21"/>
        <end position="39"/>
    </location>
</feature>
<dbReference type="Pfam" id="PF20152">
    <property type="entry name" value="DUF6534"/>
    <property type="match status" value="1"/>
</dbReference>
<feature type="region of interest" description="Disordered" evidence="1">
    <location>
        <begin position="77"/>
        <end position="113"/>
    </location>
</feature>
<sequence>RKHKTGWEASDMLVDRIIRSTIQTGALTSVCAIIDLILFLVNPTALHLTFNFALAKLYTNALMSSLNSRRGWRYANGPSSNSNSRGTASEDMACGTPGGNNRRSKKTPSSANKFVRVSVQRPQEVVVNVDIESYELRDADAMASRTGTDSLEIGRTEGLKATDIEYGQLGP</sequence>
<evidence type="ECO:0000256" key="2">
    <source>
        <dbReference type="SAM" id="Phobius"/>
    </source>
</evidence>
<dbReference type="Proteomes" id="UP001437256">
    <property type="component" value="Unassembled WGS sequence"/>
</dbReference>
<evidence type="ECO:0000256" key="1">
    <source>
        <dbReference type="SAM" id="MobiDB-lite"/>
    </source>
</evidence>
<gene>
    <name evidence="4" type="ORF">AAF712_014793</name>
</gene>
<comment type="caution">
    <text evidence="4">The sequence shown here is derived from an EMBL/GenBank/DDBJ whole genome shotgun (WGS) entry which is preliminary data.</text>
</comment>
<feature type="compositionally biased region" description="Polar residues" evidence="1">
    <location>
        <begin position="77"/>
        <end position="87"/>
    </location>
</feature>
<protein>
    <recommendedName>
        <fullName evidence="3">DUF6534 domain-containing protein</fullName>
    </recommendedName>
</protein>
<evidence type="ECO:0000259" key="3">
    <source>
        <dbReference type="Pfam" id="PF20152"/>
    </source>
</evidence>
<reference evidence="4 5" key="1">
    <citation type="submission" date="2024-05" db="EMBL/GenBank/DDBJ databases">
        <title>A draft genome resource for the thread blight pathogen Marasmius tenuissimus strain MS-2.</title>
        <authorList>
            <person name="Yulfo-Soto G.E."/>
            <person name="Baruah I.K."/>
            <person name="Amoako-Attah I."/>
            <person name="Bukari Y."/>
            <person name="Meinhardt L.W."/>
            <person name="Bailey B.A."/>
            <person name="Cohen S.P."/>
        </authorList>
    </citation>
    <scope>NUCLEOTIDE SEQUENCE [LARGE SCALE GENOMIC DNA]</scope>
    <source>
        <strain evidence="4 5">MS-2</strain>
    </source>
</reference>
<dbReference type="EMBL" id="JBBXMP010000303">
    <property type="protein sequence ID" value="KAL0058534.1"/>
    <property type="molecule type" value="Genomic_DNA"/>
</dbReference>
<keyword evidence="2" id="KW-0812">Transmembrane</keyword>
<keyword evidence="2" id="KW-1133">Transmembrane helix</keyword>
<keyword evidence="2" id="KW-0472">Membrane</keyword>
<accession>A0ABR2ZBB8</accession>
<dbReference type="PANTHER" id="PTHR40465">
    <property type="entry name" value="CHROMOSOME 1, WHOLE GENOME SHOTGUN SEQUENCE"/>
    <property type="match status" value="1"/>
</dbReference>